<dbReference type="InterPro" id="IPR025970">
    <property type="entry name" value="SusE"/>
</dbReference>
<dbReference type="OrthoDB" id="631295at2"/>
<comment type="caution">
    <text evidence="2">The sequence shown here is derived from an EMBL/GenBank/DDBJ whole genome shotgun (WGS) entry which is preliminary data.</text>
</comment>
<keyword evidence="3" id="KW-1185">Reference proteome</keyword>
<accession>A0A2T3HKE4</accession>
<evidence type="ECO:0000259" key="1">
    <source>
        <dbReference type="Pfam" id="PF14292"/>
    </source>
</evidence>
<proteinExistence type="predicted"/>
<dbReference type="AlphaFoldDB" id="A0A2T3HKE4"/>
<evidence type="ECO:0000313" key="2">
    <source>
        <dbReference type="EMBL" id="PST82889.1"/>
    </source>
</evidence>
<reference evidence="2 3" key="1">
    <citation type="submission" date="2018-03" db="EMBL/GenBank/DDBJ databases">
        <authorList>
            <person name="Keele B.F."/>
        </authorList>
    </citation>
    <scope>NUCLEOTIDE SEQUENCE [LARGE SCALE GENOMIC DNA]</scope>
    <source>
        <strain evidence="2 3">YL28-9</strain>
    </source>
</reference>
<sequence>MKPIFHYISLLILTTVLFSSCKKERTDLVTTTITPAKTTGPAATAHVVVSPASNAVLTFTWEPAKTGNYSGVFYEVQFDKENGNFTKPIYRSGTGRQNVEPKLVLSHKEVNKLAYAAGIPELATGKVRWRVVASNGVIEAFSEPSVISLARPAGFAENPTDVYLSGEATETGADLAKAMKFKRLSDGVFELYTALSPGSYKLTDKTSGTPLTFSVDGGLLKEAASGASPAAVKTVYRINLDFNKSTAVLTEIQSAGLWFAPYNRIQATLAYAGQGVFRATDVQVTWKQETWGKDERYKFRVSEKGPAGTIAVRNWGSSNKDNSRPTSGTAASYFFLREVDNTQYDYTYKFMSESEKADIELNFGASADYTHKITFK</sequence>
<protein>
    <recommendedName>
        <fullName evidence="1">SusE outer membrane protein domain-containing protein</fullName>
    </recommendedName>
</protein>
<organism evidence="2 3">
    <name type="scientific">Pedobacter yulinensis</name>
    <dbReference type="NCBI Taxonomy" id="2126353"/>
    <lineage>
        <taxon>Bacteria</taxon>
        <taxon>Pseudomonadati</taxon>
        <taxon>Bacteroidota</taxon>
        <taxon>Sphingobacteriia</taxon>
        <taxon>Sphingobacteriales</taxon>
        <taxon>Sphingobacteriaceae</taxon>
        <taxon>Pedobacter</taxon>
    </lineage>
</organism>
<dbReference type="Proteomes" id="UP000240912">
    <property type="component" value="Unassembled WGS sequence"/>
</dbReference>
<dbReference type="PROSITE" id="PS51257">
    <property type="entry name" value="PROKAR_LIPOPROTEIN"/>
    <property type="match status" value="1"/>
</dbReference>
<dbReference type="EMBL" id="PYLS01000005">
    <property type="protein sequence ID" value="PST82889.1"/>
    <property type="molecule type" value="Genomic_DNA"/>
</dbReference>
<dbReference type="RefSeq" id="WP_107215147.1">
    <property type="nucleotide sequence ID" value="NZ_KZ686269.1"/>
</dbReference>
<gene>
    <name evidence="2" type="ORF">C7T94_09645</name>
</gene>
<name>A0A2T3HKE4_9SPHI</name>
<evidence type="ECO:0000313" key="3">
    <source>
        <dbReference type="Proteomes" id="UP000240912"/>
    </source>
</evidence>
<dbReference type="Pfam" id="PF14292">
    <property type="entry name" value="SusE"/>
    <property type="match status" value="1"/>
</dbReference>
<feature type="domain" description="SusE outer membrane protein" evidence="1">
    <location>
        <begin position="29"/>
        <end position="131"/>
    </location>
</feature>